<dbReference type="SUPFAM" id="SSF81464">
    <property type="entry name" value="Cytochrome c oxidase subunit II-like, transmembrane region"/>
    <property type="match status" value="1"/>
</dbReference>
<evidence type="ECO:0000256" key="13">
    <source>
        <dbReference type="ARBA" id="ARBA00022967"/>
    </source>
</evidence>
<dbReference type="GO" id="GO:0005507">
    <property type="term" value="F:copper ion binding"/>
    <property type="evidence" value="ECO:0007669"/>
    <property type="project" value="InterPro"/>
</dbReference>
<evidence type="ECO:0000256" key="15">
    <source>
        <dbReference type="ARBA" id="ARBA00022989"/>
    </source>
</evidence>
<evidence type="ECO:0000256" key="12">
    <source>
        <dbReference type="ARBA" id="ARBA00022842"/>
    </source>
</evidence>
<reference evidence="24" key="1">
    <citation type="submission" date="2020-10" db="EMBL/GenBank/DDBJ databases">
        <title>Wellcomia compar mitochondrion, complete genome.</title>
        <authorList>
            <person name="Zhang S."/>
        </authorList>
    </citation>
    <scope>NUCLEOTIDE SEQUENCE</scope>
</reference>
<sequence length="263" mass="31244">MYFFFNKLLLGSYYSSIYNLFQMYYLDFVLSFMIFIMVFVVCLMLMIVFVDFGCVKFFNYNSKFFEFWCSVIPIFILIFIVFFSYNLIYYDSLVVNNMKEEGIFFGSKIDVKIIGRQWYWIYEYSGLGSWMKFDSYLLSNNMMSMGELRLLEVDNRLILPVNYFNRVNITSGDVIHSWFLPNYGFKLDALPGLVNVHLLRFDNVGVYYGMCSEICGAGHSYMPIVVEIVPDNVFFSWLEDYKHKYDIVTRLGDWYKMNGVSSF</sequence>
<dbReference type="PANTHER" id="PTHR22888">
    <property type="entry name" value="CYTOCHROME C OXIDASE, SUBUNIT II"/>
    <property type="match status" value="1"/>
</dbReference>
<evidence type="ECO:0000256" key="6">
    <source>
        <dbReference type="ARBA" id="ARBA00015946"/>
    </source>
</evidence>
<accession>A0A8F7CIT2</accession>
<evidence type="ECO:0000256" key="5">
    <source>
        <dbReference type="ARBA" id="ARBA00012949"/>
    </source>
</evidence>
<evidence type="ECO:0000256" key="16">
    <source>
        <dbReference type="ARBA" id="ARBA00023008"/>
    </source>
</evidence>
<keyword evidence="12" id="KW-0460">Magnesium</keyword>
<evidence type="ECO:0000256" key="2">
    <source>
        <dbReference type="ARBA" id="ARBA00004448"/>
    </source>
</evidence>
<gene>
    <name evidence="24" type="primary">cox2</name>
</gene>
<evidence type="ECO:0000256" key="1">
    <source>
        <dbReference type="ARBA" id="ARBA00001935"/>
    </source>
</evidence>
<evidence type="ECO:0000256" key="4">
    <source>
        <dbReference type="ARBA" id="ARBA00011164"/>
    </source>
</evidence>
<dbReference type="GO" id="GO:0005743">
    <property type="term" value="C:mitochondrial inner membrane"/>
    <property type="evidence" value="ECO:0007669"/>
    <property type="project" value="UniProtKB-SubCell"/>
</dbReference>
<evidence type="ECO:0000256" key="3">
    <source>
        <dbReference type="ARBA" id="ARBA00007866"/>
    </source>
</evidence>
<evidence type="ECO:0000256" key="10">
    <source>
        <dbReference type="ARBA" id="ARBA00022723"/>
    </source>
</evidence>
<feature type="transmembrane region" description="Helical" evidence="21">
    <location>
        <begin position="28"/>
        <end position="55"/>
    </location>
</feature>
<keyword evidence="9 21" id="KW-0812">Transmembrane</keyword>
<feature type="domain" description="Cytochrome oxidase subunit II transmembrane region profile" evidence="23">
    <location>
        <begin position="1"/>
        <end position="95"/>
    </location>
</feature>
<keyword evidence="8" id="KW-0679">Respiratory chain</keyword>
<dbReference type="PROSITE" id="PS50999">
    <property type="entry name" value="COX2_TM"/>
    <property type="match status" value="1"/>
</dbReference>
<keyword evidence="13" id="KW-1278">Translocase</keyword>
<comment type="catalytic activity">
    <reaction evidence="20">
        <text>4 Fe(II)-[cytochrome c] + O2 + 8 H(+)(in) = 4 Fe(III)-[cytochrome c] + 2 H2O + 4 H(+)(out)</text>
        <dbReference type="Rhea" id="RHEA:11436"/>
        <dbReference type="Rhea" id="RHEA-COMP:10350"/>
        <dbReference type="Rhea" id="RHEA-COMP:14399"/>
        <dbReference type="ChEBI" id="CHEBI:15377"/>
        <dbReference type="ChEBI" id="CHEBI:15378"/>
        <dbReference type="ChEBI" id="CHEBI:15379"/>
        <dbReference type="ChEBI" id="CHEBI:29033"/>
        <dbReference type="ChEBI" id="CHEBI:29034"/>
        <dbReference type="EC" id="7.1.1.9"/>
    </reaction>
    <physiologicalReaction direction="left-to-right" evidence="20">
        <dbReference type="Rhea" id="RHEA:11437"/>
    </physiologicalReaction>
</comment>
<dbReference type="InterPro" id="IPR011759">
    <property type="entry name" value="Cyt_c_oxidase_su2_TM_dom"/>
</dbReference>
<dbReference type="GO" id="GO:0042773">
    <property type="term" value="P:ATP synthesis coupled electron transport"/>
    <property type="evidence" value="ECO:0007669"/>
    <property type="project" value="TreeGrafter"/>
</dbReference>
<proteinExistence type="inferred from homology"/>
<name>A0A8F7CIT2_9BILA</name>
<dbReference type="PROSITE" id="PS00078">
    <property type="entry name" value="COX2"/>
    <property type="match status" value="1"/>
</dbReference>
<dbReference type="EC" id="7.1.1.9" evidence="5"/>
<keyword evidence="14" id="KW-0249">Electron transport</keyword>
<geneLocation type="mitochondrion" evidence="24"/>
<feature type="transmembrane region" description="Helical" evidence="21">
    <location>
        <begin position="67"/>
        <end position="90"/>
    </location>
</feature>
<evidence type="ECO:0000256" key="11">
    <source>
        <dbReference type="ARBA" id="ARBA00022792"/>
    </source>
</evidence>
<evidence type="ECO:0000256" key="17">
    <source>
        <dbReference type="ARBA" id="ARBA00023128"/>
    </source>
</evidence>
<keyword evidence="18 21" id="KW-0472">Membrane</keyword>
<dbReference type="InterPro" id="IPR002429">
    <property type="entry name" value="CcO_II-like_C"/>
</dbReference>
<feature type="domain" description="Cytochrome oxidase subunit II copper A binding" evidence="22">
    <location>
        <begin position="106"/>
        <end position="240"/>
    </location>
</feature>
<dbReference type="Gene3D" id="1.10.287.90">
    <property type="match status" value="1"/>
</dbReference>
<evidence type="ECO:0000256" key="18">
    <source>
        <dbReference type="ARBA" id="ARBA00023136"/>
    </source>
</evidence>
<evidence type="ECO:0000256" key="19">
    <source>
        <dbReference type="ARBA" id="ARBA00031389"/>
    </source>
</evidence>
<dbReference type="InterPro" id="IPR001505">
    <property type="entry name" value="Copper_CuA"/>
</dbReference>
<evidence type="ECO:0000256" key="7">
    <source>
        <dbReference type="ARBA" id="ARBA00022448"/>
    </source>
</evidence>
<evidence type="ECO:0000313" key="24">
    <source>
        <dbReference type="EMBL" id="QXU74737.1"/>
    </source>
</evidence>
<dbReference type="InterPro" id="IPR045187">
    <property type="entry name" value="CcO_II"/>
</dbReference>
<evidence type="ECO:0000259" key="22">
    <source>
        <dbReference type="PROSITE" id="PS50857"/>
    </source>
</evidence>
<evidence type="ECO:0000256" key="9">
    <source>
        <dbReference type="ARBA" id="ARBA00022692"/>
    </source>
</evidence>
<dbReference type="PRINTS" id="PR01166">
    <property type="entry name" value="CYCOXIDASEII"/>
</dbReference>
<keyword evidence="10" id="KW-0479">Metal-binding</keyword>
<comment type="subunit">
    <text evidence="4">Component of the cytochrome c oxidase (complex IV, CIV), a multisubunit enzyme composed of a catalytic core of 3 subunits and several supernumerary subunits. The complex exists as a monomer or a dimer and forms supercomplexes (SCs) in the inner mitochondrial membrane with ubiquinol-cytochrome c oxidoreductase (cytochrome b-c1 complex, complex III, CIII).</text>
</comment>
<evidence type="ECO:0000256" key="14">
    <source>
        <dbReference type="ARBA" id="ARBA00022982"/>
    </source>
</evidence>
<comment type="cofactor">
    <cofactor evidence="1">
        <name>Cu cation</name>
        <dbReference type="ChEBI" id="CHEBI:23378"/>
    </cofactor>
</comment>
<keyword evidence="7" id="KW-0813">Transport</keyword>
<evidence type="ECO:0000256" key="21">
    <source>
        <dbReference type="SAM" id="Phobius"/>
    </source>
</evidence>
<dbReference type="AlphaFoldDB" id="A0A8F7CIT2"/>
<dbReference type="InterPro" id="IPR036257">
    <property type="entry name" value="Cyt_c_oxidase_su2_TM_sf"/>
</dbReference>
<dbReference type="Pfam" id="PF00116">
    <property type="entry name" value="COX2"/>
    <property type="match status" value="1"/>
</dbReference>
<dbReference type="PROSITE" id="PS50857">
    <property type="entry name" value="COX2_CUA"/>
    <property type="match status" value="1"/>
</dbReference>
<dbReference type="EMBL" id="MW059037">
    <property type="protein sequence ID" value="QXU74737.1"/>
    <property type="molecule type" value="Genomic_DNA"/>
</dbReference>
<evidence type="ECO:0000256" key="20">
    <source>
        <dbReference type="ARBA" id="ARBA00049512"/>
    </source>
</evidence>
<dbReference type="GO" id="GO:0004129">
    <property type="term" value="F:cytochrome-c oxidase activity"/>
    <property type="evidence" value="ECO:0007669"/>
    <property type="project" value="UniProtKB-EC"/>
</dbReference>
<evidence type="ECO:0000259" key="23">
    <source>
        <dbReference type="PROSITE" id="PS50999"/>
    </source>
</evidence>
<dbReference type="SUPFAM" id="SSF49503">
    <property type="entry name" value="Cupredoxins"/>
    <property type="match status" value="1"/>
</dbReference>
<keyword evidence="16" id="KW-0186">Copper</keyword>
<dbReference type="InterPro" id="IPR008972">
    <property type="entry name" value="Cupredoxin"/>
</dbReference>
<dbReference type="PANTHER" id="PTHR22888:SF9">
    <property type="entry name" value="CYTOCHROME C OXIDASE SUBUNIT 2"/>
    <property type="match status" value="1"/>
</dbReference>
<dbReference type="Gene3D" id="2.60.40.420">
    <property type="entry name" value="Cupredoxins - blue copper proteins"/>
    <property type="match status" value="1"/>
</dbReference>
<comment type="similarity">
    <text evidence="3">Belongs to the cytochrome c oxidase subunit 2 family.</text>
</comment>
<keyword evidence="11" id="KW-0999">Mitochondrion inner membrane</keyword>
<keyword evidence="15 21" id="KW-1133">Transmembrane helix</keyword>
<evidence type="ECO:0000256" key="8">
    <source>
        <dbReference type="ARBA" id="ARBA00022660"/>
    </source>
</evidence>
<comment type="subcellular location">
    <subcellularLocation>
        <location evidence="2">Mitochondrion inner membrane</location>
        <topology evidence="2">Multi-pass membrane protein</topology>
    </subcellularLocation>
</comment>
<protein>
    <recommendedName>
        <fullName evidence="6">Cytochrome c oxidase subunit 2</fullName>
        <ecNumber evidence="5">7.1.1.9</ecNumber>
    </recommendedName>
    <alternativeName>
        <fullName evidence="19">Cytochrome c oxidase polypeptide II</fullName>
    </alternativeName>
</protein>
<keyword evidence="17 24" id="KW-0496">Mitochondrion</keyword>
<organism evidence="24">
    <name type="scientific">Wellcomia compar</name>
    <dbReference type="NCBI Taxonomy" id="2744580"/>
    <lineage>
        <taxon>Eukaryota</taxon>
        <taxon>Metazoa</taxon>
        <taxon>Ecdysozoa</taxon>
        <taxon>Nematoda</taxon>
        <taxon>Chromadorea</taxon>
        <taxon>Rhabditida</taxon>
        <taxon>Spirurina</taxon>
        <taxon>Oxyuridomorpha</taxon>
        <taxon>Oxyuroidea</taxon>
        <taxon>Oxyuridae</taxon>
        <taxon>Wellcomia</taxon>
    </lineage>
</organism>